<reference evidence="4 5" key="1">
    <citation type="submission" date="2019-11" db="EMBL/GenBank/DDBJ databases">
        <title>Whole-genome sequencing of Allorhizobium vitis.</title>
        <authorList>
            <person name="Gan H.M."/>
            <person name="Savka M.A."/>
        </authorList>
    </citation>
    <scope>NUCLEOTIDE SEQUENCE [LARGE SCALE GENOMIC DNA]</scope>
    <source>
        <strain evidence="3 5">RF2/1</strain>
        <strain evidence="2 4">T1/7</strain>
    </source>
</reference>
<dbReference type="AlphaFoldDB" id="A0ABD6H5R0"/>
<dbReference type="EMBL" id="MBFE02000005">
    <property type="protein sequence ID" value="MUO42129.1"/>
    <property type="molecule type" value="Genomic_DNA"/>
</dbReference>
<evidence type="ECO:0000313" key="5">
    <source>
        <dbReference type="Proteomes" id="UP000179536"/>
    </source>
</evidence>
<dbReference type="PANTHER" id="PTHR36180">
    <property type="entry name" value="DNA-BINDING PROTEIN-RELATED-RELATED"/>
    <property type="match status" value="1"/>
</dbReference>
<dbReference type="Proteomes" id="UP000179454">
    <property type="component" value="Unassembled WGS sequence"/>
</dbReference>
<evidence type="ECO:0000313" key="4">
    <source>
        <dbReference type="Proteomes" id="UP000179454"/>
    </source>
</evidence>
<gene>
    <name evidence="3" type="ORF">BBK91_006130</name>
    <name evidence="2" type="ORF">BBL17_010050</name>
</gene>
<accession>A0ABD6H5R0</accession>
<dbReference type="EMBL" id="MBFA02000003">
    <property type="protein sequence ID" value="MUP09437.1"/>
    <property type="molecule type" value="Genomic_DNA"/>
</dbReference>
<dbReference type="Proteomes" id="UP000179536">
    <property type="component" value="Unassembled WGS sequence"/>
</dbReference>
<evidence type="ECO:0000259" key="1">
    <source>
        <dbReference type="PROSITE" id="PS51750"/>
    </source>
</evidence>
<feature type="domain" description="Bro-N" evidence="1">
    <location>
        <begin position="1"/>
        <end position="122"/>
    </location>
</feature>
<dbReference type="PROSITE" id="PS51750">
    <property type="entry name" value="BRO_N"/>
    <property type="match status" value="1"/>
</dbReference>
<dbReference type="Pfam" id="PF02498">
    <property type="entry name" value="Bro-N"/>
    <property type="match status" value="1"/>
</dbReference>
<organism evidence="3 5">
    <name type="scientific">Agrobacterium vitis</name>
    <name type="common">Rhizobium vitis</name>
    <dbReference type="NCBI Taxonomy" id="373"/>
    <lineage>
        <taxon>Bacteria</taxon>
        <taxon>Pseudomonadati</taxon>
        <taxon>Pseudomonadota</taxon>
        <taxon>Alphaproteobacteria</taxon>
        <taxon>Hyphomicrobiales</taxon>
        <taxon>Rhizobiaceae</taxon>
        <taxon>Rhizobium/Agrobacterium group</taxon>
        <taxon>Agrobacterium</taxon>
    </lineage>
</organism>
<dbReference type="InterPro" id="IPR003497">
    <property type="entry name" value="BRO_N_domain"/>
</dbReference>
<name>A0ABD6H5R0_AGRVI</name>
<keyword evidence="4" id="KW-1185">Reference proteome</keyword>
<comment type="caution">
    <text evidence="3">The sequence shown here is derived from an EMBL/GenBank/DDBJ whole genome shotgun (WGS) entry which is preliminary data.</text>
</comment>
<sequence>MSGFLTFDFENQAVRAFEHDGQEWFVAVDVCRCLRLENSRQALTRLSDDEKRSCNLNTLTDSKGIIFNAINDSDGIRAGNPNATIVNEPGLYRLIFTSTKPEAERLKRFVFHEVLPALRHTGCFAPEPVIDWEIAREQLSLVREARLAHGKEAAAALWRELGLPMPKDETSDKERRQAQGLMKYVYDFIDECMVFDQKAEVTGKEVYQRYQQWSATNNAPYIMNSSFGRFLIRAGIVKRHVSTGSRYIGVRLKHHIQITDQSS</sequence>
<dbReference type="SMART" id="SM01040">
    <property type="entry name" value="Bro-N"/>
    <property type="match status" value="1"/>
</dbReference>
<protein>
    <submittedName>
        <fullName evidence="3">Phage antirepressor</fullName>
    </submittedName>
</protein>
<dbReference type="RefSeq" id="WP_015916090.1">
    <property type="nucleotide sequence ID" value="NZ_MBFA02000003.1"/>
</dbReference>
<proteinExistence type="predicted"/>
<dbReference type="PANTHER" id="PTHR36180:SF2">
    <property type="entry name" value="BRO FAMILY PROTEIN"/>
    <property type="match status" value="1"/>
</dbReference>
<evidence type="ECO:0000313" key="3">
    <source>
        <dbReference type="EMBL" id="MUP09437.1"/>
    </source>
</evidence>
<evidence type="ECO:0000313" key="2">
    <source>
        <dbReference type="EMBL" id="MUO42129.1"/>
    </source>
</evidence>